<dbReference type="Proteomes" id="UP000245048">
    <property type="component" value="Unassembled WGS sequence"/>
</dbReference>
<organism evidence="1 2">
    <name type="scientific">Teichococcus aestuarii</name>
    <dbReference type="NCBI Taxonomy" id="568898"/>
    <lineage>
        <taxon>Bacteria</taxon>
        <taxon>Pseudomonadati</taxon>
        <taxon>Pseudomonadota</taxon>
        <taxon>Alphaproteobacteria</taxon>
        <taxon>Acetobacterales</taxon>
        <taxon>Roseomonadaceae</taxon>
        <taxon>Roseomonas</taxon>
    </lineage>
</organism>
<comment type="caution">
    <text evidence="1">The sequence shown here is derived from an EMBL/GenBank/DDBJ whole genome shotgun (WGS) entry which is preliminary data.</text>
</comment>
<proteinExistence type="predicted"/>
<reference evidence="2" key="1">
    <citation type="submission" date="2017-10" db="EMBL/GenBank/DDBJ databases">
        <authorList>
            <person name="Toshchakov S.V."/>
            <person name="Goeva M.A."/>
        </authorList>
    </citation>
    <scope>NUCLEOTIDE SEQUENCE [LARGE SCALE GENOMIC DNA]</scope>
    <source>
        <strain evidence="2">JR1/69-1-13</strain>
    </source>
</reference>
<keyword evidence="2" id="KW-1185">Reference proteome</keyword>
<dbReference type="AlphaFoldDB" id="A0A2U1UXD8"/>
<dbReference type="EMBL" id="PDOA01000052">
    <property type="protein sequence ID" value="PWC26333.1"/>
    <property type="molecule type" value="Genomic_DNA"/>
</dbReference>
<sequence length="445" mass="49118">MIETLQTQPSFLPEGSTFQQILLRCSQDCKVDDEVAAYVMGIRVGQTRLQGDFKVGDRVSVPVRYLPMVELPATIRLSSRDSSVGDVEALVLKTPDAAAALVGPGEIMVERLGFNQGMLRGYAVNRVNGLSSPMLFARLNGLLMRPVAVERPRLLDDGGCSFGFAVQLYPTDMGENGFSIALHVVGEDVPIANFQYMRNDGDEQTKRILALESRLAQAQQMTSLQIAALTSDFRKRLDAQQERIDAFIDYASCLLFDQLAVEPVGEATSLPLEPDESMRARMAAFRQLVYDAPKAKVEMTAASPVHAPMVELPPHSEAYSFGWYDVEGDEAGEFRWMGQIGMVQNPAPARQPEQLTIRLRHVFKVAVPMLRLFLDTQEVEATITPANAPDVYLVEVQQAFDAPPLPHFQTLRIDSFVAGSPSEAEDSTDTRILSVAISSIFINYL</sequence>
<evidence type="ECO:0000313" key="2">
    <source>
        <dbReference type="Proteomes" id="UP000245048"/>
    </source>
</evidence>
<protein>
    <submittedName>
        <fullName evidence="1">Uncharacterized protein</fullName>
    </submittedName>
</protein>
<accession>A0A2U1UXD8</accession>
<evidence type="ECO:0000313" key="1">
    <source>
        <dbReference type="EMBL" id="PWC26333.1"/>
    </source>
</evidence>
<name>A0A2U1UXD8_9PROT</name>
<dbReference type="RefSeq" id="WP_109519388.1">
    <property type="nucleotide sequence ID" value="NZ_PDOA01000052.1"/>
</dbReference>
<gene>
    <name evidence="1" type="ORF">CR165_23800</name>
</gene>
<dbReference type="OrthoDB" id="7251633at2"/>